<dbReference type="Proteomes" id="UP001501081">
    <property type="component" value="Unassembled WGS sequence"/>
</dbReference>
<comment type="caution">
    <text evidence="1">The sequence shown here is derived from an EMBL/GenBank/DDBJ whole genome shotgun (WGS) entry which is preliminary data.</text>
</comment>
<sequence>MNQISKSLLIAVTFLLYLNAVWALQHGKPVKVEIRETKTGYEILRGGRPYFIKGAGGTYNMEKLQASGGKVSGHH</sequence>
<keyword evidence="2" id="KW-1185">Reference proteome</keyword>
<dbReference type="EMBL" id="BAABAK010000001">
    <property type="protein sequence ID" value="GAA3950196.1"/>
    <property type="molecule type" value="Genomic_DNA"/>
</dbReference>
<name>A0ABP7NM67_9SPHI</name>
<dbReference type="RefSeq" id="WP_316758650.1">
    <property type="nucleotide sequence ID" value="NZ_BAABAK010000001.1"/>
</dbReference>
<gene>
    <name evidence="1" type="ORF">GCM10022246_00940</name>
</gene>
<protein>
    <submittedName>
        <fullName evidence="1">Uncharacterized protein</fullName>
    </submittedName>
</protein>
<proteinExistence type="predicted"/>
<evidence type="ECO:0000313" key="2">
    <source>
        <dbReference type="Proteomes" id="UP001501081"/>
    </source>
</evidence>
<accession>A0ABP7NM67</accession>
<reference evidence="2" key="1">
    <citation type="journal article" date="2019" name="Int. J. Syst. Evol. Microbiol.">
        <title>The Global Catalogue of Microorganisms (GCM) 10K type strain sequencing project: providing services to taxonomists for standard genome sequencing and annotation.</title>
        <authorList>
            <consortium name="The Broad Institute Genomics Platform"/>
            <consortium name="The Broad Institute Genome Sequencing Center for Infectious Disease"/>
            <person name="Wu L."/>
            <person name="Ma J."/>
        </authorList>
    </citation>
    <scope>NUCLEOTIDE SEQUENCE [LARGE SCALE GENOMIC DNA]</scope>
    <source>
        <strain evidence="2">JCM 17338</strain>
    </source>
</reference>
<evidence type="ECO:0000313" key="1">
    <source>
        <dbReference type="EMBL" id="GAA3950196.1"/>
    </source>
</evidence>
<organism evidence="1 2">
    <name type="scientific">Pedobacter ginsengiterrae</name>
    <dbReference type="NCBI Taxonomy" id="871696"/>
    <lineage>
        <taxon>Bacteria</taxon>
        <taxon>Pseudomonadati</taxon>
        <taxon>Bacteroidota</taxon>
        <taxon>Sphingobacteriia</taxon>
        <taxon>Sphingobacteriales</taxon>
        <taxon>Sphingobacteriaceae</taxon>
        <taxon>Pedobacter</taxon>
    </lineage>
</organism>